<sequence length="83" mass="9282">MLTIVLVIVLIAALVAVMKYAKFLWRMIGLFIAILLVWLYKENIMTWFSQSVAGDGLMDFLTGLGTGIKNILDKIFFGLGDLL</sequence>
<organism evidence="2 3">
    <name type="scientific">Enterococcus diestrammenae</name>
    <dbReference type="NCBI Taxonomy" id="1155073"/>
    <lineage>
        <taxon>Bacteria</taxon>
        <taxon>Bacillati</taxon>
        <taxon>Bacillota</taxon>
        <taxon>Bacilli</taxon>
        <taxon>Lactobacillales</taxon>
        <taxon>Enterococcaceae</taxon>
        <taxon>Enterococcus</taxon>
    </lineage>
</organism>
<dbReference type="EMBL" id="MAEI02000001">
    <property type="protein sequence ID" value="MEO1781352.1"/>
    <property type="molecule type" value="Genomic_DNA"/>
</dbReference>
<keyword evidence="3" id="KW-1185">Reference proteome</keyword>
<dbReference type="RefSeq" id="WP_161869363.1">
    <property type="nucleotide sequence ID" value="NZ_JAQFAM010000011.1"/>
</dbReference>
<keyword evidence="1" id="KW-0472">Membrane</keyword>
<evidence type="ECO:0000256" key="1">
    <source>
        <dbReference type="SAM" id="Phobius"/>
    </source>
</evidence>
<accession>A0ABV0F2Q0</accession>
<comment type="caution">
    <text evidence="2">The sequence shown here is derived from an EMBL/GenBank/DDBJ whole genome shotgun (WGS) entry which is preliminary data.</text>
</comment>
<feature type="transmembrane region" description="Helical" evidence="1">
    <location>
        <begin position="23"/>
        <end position="40"/>
    </location>
</feature>
<protein>
    <submittedName>
        <fullName evidence="2">Uncharacterized protein</fullName>
    </submittedName>
</protein>
<reference evidence="3" key="1">
    <citation type="submission" date="2016-06" db="EMBL/GenBank/DDBJ databases">
        <title>Four novel species of enterococci isolated from chicken manure.</title>
        <authorList>
            <person name="Van Tyne D."/>
        </authorList>
    </citation>
    <scope>NUCLEOTIDE SEQUENCE [LARGE SCALE GENOMIC DNA]</scope>
    <source>
        <strain evidence="3">JM9A</strain>
    </source>
</reference>
<evidence type="ECO:0000313" key="2">
    <source>
        <dbReference type="EMBL" id="MEO1781352.1"/>
    </source>
</evidence>
<gene>
    <name evidence="2" type="ORF">BAU18_000931</name>
</gene>
<keyword evidence="1" id="KW-1133">Transmembrane helix</keyword>
<dbReference type="Proteomes" id="UP001429357">
    <property type="component" value="Unassembled WGS sequence"/>
</dbReference>
<evidence type="ECO:0000313" key="3">
    <source>
        <dbReference type="Proteomes" id="UP001429357"/>
    </source>
</evidence>
<keyword evidence="1" id="KW-0812">Transmembrane</keyword>
<reference evidence="2 3" key="2">
    <citation type="submission" date="2024-02" db="EMBL/GenBank/DDBJ databases">
        <title>The Genome Sequence of Enterococcus diestrammenae JM9A.</title>
        <authorList>
            <person name="Earl A."/>
            <person name="Manson A."/>
            <person name="Gilmore M."/>
            <person name="Sanders J."/>
            <person name="Shea T."/>
            <person name="Howe W."/>
            <person name="Livny J."/>
            <person name="Cuomo C."/>
            <person name="Neafsey D."/>
            <person name="Birren B."/>
        </authorList>
    </citation>
    <scope>NUCLEOTIDE SEQUENCE [LARGE SCALE GENOMIC DNA]</scope>
    <source>
        <strain evidence="2 3">JM9A</strain>
    </source>
</reference>
<proteinExistence type="predicted"/>
<name>A0ABV0F2Q0_9ENTE</name>